<name>C1EFE3_MICCC</name>
<keyword evidence="2" id="KW-0223">Dioxygenase</keyword>
<keyword evidence="6" id="KW-1185">Reference proteome</keyword>
<dbReference type="GO" id="GO:0004601">
    <property type="term" value="F:peroxidase activity"/>
    <property type="evidence" value="ECO:0007669"/>
    <property type="project" value="InterPro"/>
</dbReference>
<dbReference type="InParanoid" id="C1EFE3"/>
<keyword evidence="1" id="KW-0479">Metal-binding</keyword>
<dbReference type="PANTHER" id="PTHR11903:SF18">
    <property type="entry name" value="COLLAGEN TRIPLE HELIX REPEAT-CONTAINING PROTEIN 1"/>
    <property type="match status" value="1"/>
</dbReference>
<dbReference type="InterPro" id="IPR010255">
    <property type="entry name" value="Haem_peroxidase_sf"/>
</dbReference>
<dbReference type="GO" id="GO:0016702">
    <property type="term" value="F:oxidoreductase activity, acting on single donors with incorporation of molecular oxygen, incorporation of two atoms of oxygen"/>
    <property type="evidence" value="ECO:0007669"/>
    <property type="project" value="TreeGrafter"/>
</dbReference>
<dbReference type="AlphaFoldDB" id="C1EFE3"/>
<dbReference type="Proteomes" id="UP000002009">
    <property type="component" value="Chromosome 13"/>
</dbReference>
<evidence type="ECO:0000313" key="5">
    <source>
        <dbReference type="EMBL" id="ACO67071.1"/>
    </source>
</evidence>
<dbReference type="PROSITE" id="PS50292">
    <property type="entry name" value="PEROXIDASE_3"/>
    <property type="match status" value="1"/>
</dbReference>
<evidence type="ECO:0000313" key="6">
    <source>
        <dbReference type="Proteomes" id="UP000002009"/>
    </source>
</evidence>
<sequence length="610" mass="63014">MAAAASRIELALCFEDVAKNIFGNADGTMTRAQLAAILAADTGLGLQQWELKMFLAEFDLTDNRVTADKFCSIYSYLASRPPTPAAKDAPAVVAAVAAAPAPGPDPAASAAPADPAAAPAAAAAPVAVDPALAKRASEKLSGPAAAAVTSMGAAFPPDFLLDPAGAIPAEKLLANLPGDVYADPDAKFRPFDGVGQYAKMPILGGCGAPYSVCVKSSREYLRDLPPARDVVRLLHLRPDDDAFVPHPNGISVVLLAFAKLVSADLGLGGDSLAANNPMSSYLDLQVLYGTNAGECDDVRGGTARGKILPDAAAGRGHVGGAAMEALLTVFSRNHNHLAEAIAAECGDADDESVFQMARHANIGAYRSVFLKDFLPYLAAGQHTPDVAPIGDAARGTVRGVNGCVEMDLLMRTFNAMEPPGGMGGTGTGDGTGDACAAALAEASNVRCGLVARCNLPGRLHAEEVAAVKRARASGVCTLNEFRAQLGLAAWESFEEMTGGETSLCEKLTAVYGDVDNCELYTGLLCEYNVGNVGAMMPATSHACSLLLNVVAADKWFQEDALRDESVMGGAVGVRLAEQANLEDLLSQHARVAPPEGGYGVFEIGGYQVLP</sequence>
<evidence type="ECO:0000256" key="2">
    <source>
        <dbReference type="ARBA" id="ARBA00022964"/>
    </source>
</evidence>
<dbReference type="GO" id="GO:0004666">
    <property type="term" value="F:prostaglandin-endoperoxide synthase activity"/>
    <property type="evidence" value="ECO:0007669"/>
    <property type="project" value="TreeGrafter"/>
</dbReference>
<dbReference type="InterPro" id="IPR019791">
    <property type="entry name" value="Haem_peroxidase_animal"/>
</dbReference>
<evidence type="ECO:0000256" key="4">
    <source>
        <dbReference type="ARBA" id="ARBA00023004"/>
    </source>
</evidence>
<dbReference type="EMBL" id="CP001331">
    <property type="protein sequence ID" value="ACO67071.1"/>
    <property type="molecule type" value="Genomic_DNA"/>
</dbReference>
<dbReference type="Gene3D" id="1.10.640.10">
    <property type="entry name" value="Haem peroxidase domain superfamily, animal type"/>
    <property type="match status" value="1"/>
</dbReference>
<dbReference type="PRINTS" id="PR00457">
    <property type="entry name" value="ANPEROXIDASE"/>
</dbReference>
<keyword evidence="4" id="KW-0408">Iron</keyword>
<dbReference type="InterPro" id="IPR050783">
    <property type="entry name" value="Oxylipin_biosynth_metab"/>
</dbReference>
<dbReference type="eggNOG" id="KOG2408">
    <property type="taxonomic scope" value="Eukaryota"/>
</dbReference>
<dbReference type="PANTHER" id="PTHR11903">
    <property type="entry name" value="PROSTAGLANDIN G/H SYNTHASE"/>
    <property type="match status" value="1"/>
</dbReference>
<dbReference type="GO" id="GO:0046872">
    <property type="term" value="F:metal ion binding"/>
    <property type="evidence" value="ECO:0007669"/>
    <property type="project" value="UniProtKB-KW"/>
</dbReference>
<evidence type="ECO:0000256" key="1">
    <source>
        <dbReference type="ARBA" id="ARBA00022723"/>
    </source>
</evidence>
<reference evidence="5 6" key="1">
    <citation type="journal article" date="2009" name="Science">
        <title>Green evolution and dynamic adaptations revealed by genomes of the marine picoeukaryotes Micromonas.</title>
        <authorList>
            <person name="Worden A.Z."/>
            <person name="Lee J.H."/>
            <person name="Mock T."/>
            <person name="Rouze P."/>
            <person name="Simmons M.P."/>
            <person name="Aerts A.L."/>
            <person name="Allen A.E."/>
            <person name="Cuvelier M.L."/>
            <person name="Derelle E."/>
            <person name="Everett M.V."/>
            <person name="Foulon E."/>
            <person name="Grimwood J."/>
            <person name="Gundlach H."/>
            <person name="Henrissat B."/>
            <person name="Napoli C."/>
            <person name="McDonald S.M."/>
            <person name="Parker M.S."/>
            <person name="Rombauts S."/>
            <person name="Salamov A."/>
            <person name="Von Dassow P."/>
            <person name="Badger J.H."/>
            <person name="Coutinho P.M."/>
            <person name="Demir E."/>
            <person name="Dubchak I."/>
            <person name="Gentemann C."/>
            <person name="Eikrem W."/>
            <person name="Gready J.E."/>
            <person name="John U."/>
            <person name="Lanier W."/>
            <person name="Lindquist E.A."/>
            <person name="Lucas S."/>
            <person name="Mayer K.F."/>
            <person name="Moreau H."/>
            <person name="Not F."/>
            <person name="Otillar R."/>
            <person name="Panaud O."/>
            <person name="Pangilinan J."/>
            <person name="Paulsen I."/>
            <person name="Piegu B."/>
            <person name="Poliakov A."/>
            <person name="Robbens S."/>
            <person name="Schmutz J."/>
            <person name="Toulza E."/>
            <person name="Wyss T."/>
            <person name="Zelensky A."/>
            <person name="Zhou K."/>
            <person name="Armbrust E.V."/>
            <person name="Bhattacharya D."/>
            <person name="Goodenough U.W."/>
            <person name="Van de Peer Y."/>
            <person name="Grigoriev I.V."/>
        </authorList>
    </citation>
    <scope>NUCLEOTIDE SEQUENCE [LARGE SCALE GENOMIC DNA]</scope>
    <source>
        <strain evidence="6">RCC299 / NOUM17</strain>
    </source>
</reference>
<dbReference type="GO" id="GO:0005737">
    <property type="term" value="C:cytoplasm"/>
    <property type="evidence" value="ECO:0007669"/>
    <property type="project" value="TreeGrafter"/>
</dbReference>
<dbReference type="OrthoDB" id="823504at2759"/>
<evidence type="ECO:0000256" key="3">
    <source>
        <dbReference type="ARBA" id="ARBA00023002"/>
    </source>
</evidence>
<dbReference type="Pfam" id="PF03098">
    <property type="entry name" value="An_peroxidase"/>
    <property type="match status" value="2"/>
</dbReference>
<dbReference type="SUPFAM" id="SSF48113">
    <property type="entry name" value="Heme-dependent peroxidases"/>
    <property type="match status" value="1"/>
</dbReference>
<organism evidence="5 6">
    <name type="scientific">Micromonas commoda (strain RCC299 / NOUM17 / CCMP2709)</name>
    <name type="common">Picoplanktonic green alga</name>
    <dbReference type="NCBI Taxonomy" id="296587"/>
    <lineage>
        <taxon>Eukaryota</taxon>
        <taxon>Viridiplantae</taxon>
        <taxon>Chlorophyta</taxon>
        <taxon>Mamiellophyceae</taxon>
        <taxon>Mamiellales</taxon>
        <taxon>Mamiellaceae</taxon>
        <taxon>Micromonas</taxon>
    </lineage>
</organism>
<dbReference type="GO" id="GO:0020037">
    <property type="term" value="F:heme binding"/>
    <property type="evidence" value="ECO:0007669"/>
    <property type="project" value="InterPro"/>
</dbReference>
<accession>C1EFE3</accession>
<dbReference type="KEGG" id="mis:MICPUN_103896"/>
<protein>
    <submittedName>
        <fullName evidence="5">Uncharacterized protein</fullName>
    </submittedName>
</protein>
<dbReference type="GeneID" id="8248513"/>
<dbReference type="RefSeq" id="XP_002505813.1">
    <property type="nucleotide sequence ID" value="XM_002505767.1"/>
</dbReference>
<dbReference type="InterPro" id="IPR037120">
    <property type="entry name" value="Haem_peroxidase_sf_animal"/>
</dbReference>
<proteinExistence type="predicted"/>
<keyword evidence="3" id="KW-0560">Oxidoreductase</keyword>
<dbReference type="GO" id="GO:0006979">
    <property type="term" value="P:response to oxidative stress"/>
    <property type="evidence" value="ECO:0007669"/>
    <property type="project" value="InterPro"/>
</dbReference>
<dbReference type="GO" id="GO:0006631">
    <property type="term" value="P:fatty acid metabolic process"/>
    <property type="evidence" value="ECO:0007669"/>
    <property type="project" value="UniProtKB-ARBA"/>
</dbReference>
<gene>
    <name evidence="5" type="ORF">MICPUN_103896</name>
</gene>